<evidence type="ECO:0000256" key="1">
    <source>
        <dbReference type="SAM" id="SignalP"/>
    </source>
</evidence>
<dbReference type="AlphaFoldDB" id="A0A7W8JW41"/>
<proteinExistence type="predicted"/>
<organism evidence="2 3">
    <name type="scientific">Deinococcus humi</name>
    <dbReference type="NCBI Taxonomy" id="662880"/>
    <lineage>
        <taxon>Bacteria</taxon>
        <taxon>Thermotogati</taxon>
        <taxon>Deinococcota</taxon>
        <taxon>Deinococci</taxon>
        <taxon>Deinococcales</taxon>
        <taxon>Deinococcaceae</taxon>
        <taxon>Deinococcus</taxon>
    </lineage>
</organism>
<name>A0A7W8JW41_9DEIO</name>
<reference evidence="2 3" key="1">
    <citation type="submission" date="2020-08" db="EMBL/GenBank/DDBJ databases">
        <title>Genomic Encyclopedia of Type Strains, Phase IV (KMG-IV): sequencing the most valuable type-strain genomes for metagenomic binning, comparative biology and taxonomic classification.</title>
        <authorList>
            <person name="Goeker M."/>
        </authorList>
    </citation>
    <scope>NUCLEOTIDE SEQUENCE [LARGE SCALE GENOMIC DNA]</scope>
    <source>
        <strain evidence="2 3">DSM 27939</strain>
    </source>
</reference>
<evidence type="ECO:0000313" key="3">
    <source>
        <dbReference type="Proteomes" id="UP000552709"/>
    </source>
</evidence>
<dbReference type="RefSeq" id="WP_184130115.1">
    <property type="nucleotide sequence ID" value="NZ_JACHFL010000003.1"/>
</dbReference>
<evidence type="ECO:0000313" key="2">
    <source>
        <dbReference type="EMBL" id="MBB5362724.1"/>
    </source>
</evidence>
<gene>
    <name evidence="2" type="ORF">HNQ08_001819</name>
</gene>
<protein>
    <submittedName>
        <fullName evidence="2">Uncharacterized protein</fullName>
    </submittedName>
</protein>
<keyword evidence="1" id="KW-0732">Signal</keyword>
<dbReference type="EMBL" id="JACHFL010000003">
    <property type="protein sequence ID" value="MBB5362724.1"/>
    <property type="molecule type" value="Genomic_DNA"/>
</dbReference>
<keyword evidence="3" id="KW-1185">Reference proteome</keyword>
<dbReference type="Proteomes" id="UP000552709">
    <property type="component" value="Unassembled WGS sequence"/>
</dbReference>
<feature type="chain" id="PRO_5030993193" evidence="1">
    <location>
        <begin position="20"/>
        <end position="125"/>
    </location>
</feature>
<accession>A0A7W8JW41</accession>
<comment type="caution">
    <text evidence="2">The sequence shown here is derived from an EMBL/GenBank/DDBJ whole genome shotgun (WGS) entry which is preliminary data.</text>
</comment>
<sequence>MTPRAAVLAALLLLPGAAAQNPAGLSADLKLMPSYGGALLTGRVNASRPDDLMGVWSSLGRARLMKCTPRCEVVKSVPISGSLILSGSSGYRVVLGGTFKAGQKVSIVLRFRQGVILNQTAIVGR</sequence>
<feature type="signal peptide" evidence="1">
    <location>
        <begin position="1"/>
        <end position="19"/>
    </location>
</feature>